<evidence type="ECO:0000256" key="1">
    <source>
        <dbReference type="SAM" id="MobiDB-lite"/>
    </source>
</evidence>
<keyword evidence="3" id="KW-1185">Reference proteome</keyword>
<dbReference type="Proteomes" id="UP000198762">
    <property type="component" value="Unassembled WGS sequence"/>
</dbReference>
<feature type="region of interest" description="Disordered" evidence="1">
    <location>
        <begin position="80"/>
        <end position="108"/>
    </location>
</feature>
<dbReference type="AlphaFoldDB" id="A0A1I0F940"/>
<dbReference type="OrthoDB" id="6369928at2"/>
<evidence type="ECO:0000313" key="2">
    <source>
        <dbReference type="EMBL" id="SET54699.1"/>
    </source>
</evidence>
<sequence length="119" mass="13535">MVSLASDQSWLLNPSIIKQVHQCRRLIQVEFGVKLHLTEENLVLQLEHFADQSRSATLPRVWSALKQSVPALADQVRHCRESTHKTYRGQPVLPESTADTPDSGPRPRTVIYRGRVVTR</sequence>
<dbReference type="EMBL" id="FOHZ01000012">
    <property type="protein sequence ID" value="SET54699.1"/>
    <property type="molecule type" value="Genomic_DNA"/>
</dbReference>
<name>A0A1I0F940_9GAMM</name>
<protein>
    <submittedName>
        <fullName evidence="2">Uncharacterized protein</fullName>
    </submittedName>
</protein>
<proteinExistence type="predicted"/>
<evidence type="ECO:0000313" key="3">
    <source>
        <dbReference type="Proteomes" id="UP000198762"/>
    </source>
</evidence>
<organism evidence="2 3">
    <name type="scientific">Marinobacter segnicrescens</name>
    <dbReference type="NCBI Taxonomy" id="430453"/>
    <lineage>
        <taxon>Bacteria</taxon>
        <taxon>Pseudomonadati</taxon>
        <taxon>Pseudomonadota</taxon>
        <taxon>Gammaproteobacteria</taxon>
        <taxon>Pseudomonadales</taxon>
        <taxon>Marinobacteraceae</taxon>
        <taxon>Marinobacter</taxon>
    </lineage>
</organism>
<reference evidence="3" key="1">
    <citation type="submission" date="2016-10" db="EMBL/GenBank/DDBJ databases">
        <authorList>
            <person name="Varghese N."/>
            <person name="Submissions S."/>
        </authorList>
    </citation>
    <scope>NUCLEOTIDE SEQUENCE [LARGE SCALE GENOMIC DNA]</scope>
    <source>
        <strain evidence="3">CGMCC 1.6489</strain>
    </source>
</reference>
<dbReference type="RefSeq" id="WP_091852814.1">
    <property type="nucleotide sequence ID" value="NZ_FOHZ01000012.1"/>
</dbReference>
<gene>
    <name evidence="2" type="ORF">SAMN04487962_11228</name>
</gene>
<accession>A0A1I0F940</accession>